<keyword evidence="4 7" id="KW-0472">Membrane</keyword>
<dbReference type="OrthoDB" id="4682787at2759"/>
<dbReference type="RefSeq" id="XP_031000472.1">
    <property type="nucleotide sequence ID" value="XM_031136827.1"/>
</dbReference>
<dbReference type="GeneID" id="41970065"/>
<evidence type="ECO:0000256" key="2">
    <source>
        <dbReference type="ARBA" id="ARBA00022692"/>
    </source>
</evidence>
<feature type="transmembrane region" description="Helical" evidence="7">
    <location>
        <begin position="283"/>
        <end position="306"/>
    </location>
</feature>
<feature type="transmembrane region" description="Helical" evidence="7">
    <location>
        <begin position="242"/>
        <end position="263"/>
    </location>
</feature>
<feature type="region of interest" description="Disordered" evidence="6">
    <location>
        <begin position="386"/>
        <end position="407"/>
    </location>
</feature>
<evidence type="ECO:0000256" key="7">
    <source>
        <dbReference type="SAM" id="Phobius"/>
    </source>
</evidence>
<accession>A0A507BND6</accession>
<dbReference type="Pfam" id="PF20684">
    <property type="entry name" value="Fung_rhodopsin"/>
    <property type="match status" value="1"/>
</dbReference>
<gene>
    <name evidence="9" type="ORF">E0L32_002618</name>
</gene>
<comment type="subcellular location">
    <subcellularLocation>
        <location evidence="1">Membrane</location>
        <topology evidence="1">Multi-pass membrane protein</topology>
    </subcellularLocation>
</comment>
<feature type="transmembrane region" description="Helical" evidence="7">
    <location>
        <begin position="160"/>
        <end position="186"/>
    </location>
</feature>
<dbReference type="EMBL" id="SKBQ01000010">
    <property type="protein sequence ID" value="TPX18761.1"/>
    <property type="molecule type" value="Genomic_DNA"/>
</dbReference>
<dbReference type="PANTHER" id="PTHR33048">
    <property type="entry name" value="PTH11-LIKE INTEGRAL MEMBRANE PROTEIN (AFU_ORTHOLOGUE AFUA_5G11245)"/>
    <property type="match status" value="1"/>
</dbReference>
<feature type="transmembrane region" description="Helical" evidence="7">
    <location>
        <begin position="122"/>
        <end position="140"/>
    </location>
</feature>
<comment type="caution">
    <text evidence="9">The sequence shown here is derived from an EMBL/GenBank/DDBJ whole genome shotgun (WGS) entry which is preliminary data.</text>
</comment>
<feature type="transmembrane region" description="Helical" evidence="7">
    <location>
        <begin position="42"/>
        <end position="64"/>
    </location>
</feature>
<dbReference type="PANTHER" id="PTHR33048:SF47">
    <property type="entry name" value="INTEGRAL MEMBRANE PROTEIN-RELATED"/>
    <property type="match status" value="1"/>
</dbReference>
<dbReference type="InterPro" id="IPR049326">
    <property type="entry name" value="Rhodopsin_dom_fungi"/>
</dbReference>
<reference evidence="9 10" key="1">
    <citation type="submission" date="2019-06" db="EMBL/GenBank/DDBJ databases">
        <title>Draft genome sequence of the filamentous fungus Phialemoniopsis curvata isolated from diesel fuel.</title>
        <authorList>
            <person name="Varaljay V.A."/>
            <person name="Lyon W.J."/>
            <person name="Crouch A.L."/>
            <person name="Drake C.E."/>
            <person name="Hollomon J.M."/>
            <person name="Nadeau L.J."/>
            <person name="Nunn H.S."/>
            <person name="Stevenson B.S."/>
            <person name="Bojanowski C.L."/>
            <person name="Crookes-Goodson W.J."/>
        </authorList>
    </citation>
    <scope>NUCLEOTIDE SEQUENCE [LARGE SCALE GENOMIC DNA]</scope>
    <source>
        <strain evidence="9 10">D216</strain>
    </source>
</reference>
<dbReference type="GO" id="GO:0016020">
    <property type="term" value="C:membrane"/>
    <property type="evidence" value="ECO:0007669"/>
    <property type="project" value="UniProtKB-SubCell"/>
</dbReference>
<evidence type="ECO:0000256" key="3">
    <source>
        <dbReference type="ARBA" id="ARBA00022989"/>
    </source>
</evidence>
<evidence type="ECO:0000313" key="10">
    <source>
        <dbReference type="Proteomes" id="UP000319257"/>
    </source>
</evidence>
<proteinExistence type="inferred from homology"/>
<evidence type="ECO:0000313" key="9">
    <source>
        <dbReference type="EMBL" id="TPX18761.1"/>
    </source>
</evidence>
<dbReference type="InParanoid" id="A0A507BND6"/>
<evidence type="ECO:0000256" key="6">
    <source>
        <dbReference type="SAM" id="MobiDB-lite"/>
    </source>
</evidence>
<feature type="domain" description="Rhodopsin" evidence="8">
    <location>
        <begin position="60"/>
        <end position="305"/>
    </location>
</feature>
<name>A0A507BND6_9PEZI</name>
<dbReference type="InterPro" id="IPR052337">
    <property type="entry name" value="SAT4-like"/>
</dbReference>
<evidence type="ECO:0000256" key="4">
    <source>
        <dbReference type="ARBA" id="ARBA00023136"/>
    </source>
</evidence>
<keyword evidence="2 7" id="KW-0812">Transmembrane</keyword>
<evidence type="ECO:0000256" key="5">
    <source>
        <dbReference type="ARBA" id="ARBA00038359"/>
    </source>
</evidence>
<keyword evidence="3 7" id="KW-1133">Transmembrane helix</keyword>
<organism evidence="9 10">
    <name type="scientific">Thyridium curvatum</name>
    <dbReference type="NCBI Taxonomy" id="1093900"/>
    <lineage>
        <taxon>Eukaryota</taxon>
        <taxon>Fungi</taxon>
        <taxon>Dikarya</taxon>
        <taxon>Ascomycota</taxon>
        <taxon>Pezizomycotina</taxon>
        <taxon>Sordariomycetes</taxon>
        <taxon>Sordariomycetidae</taxon>
        <taxon>Thyridiales</taxon>
        <taxon>Thyridiaceae</taxon>
        <taxon>Thyridium</taxon>
    </lineage>
</organism>
<sequence>MAAVDFTKLTPEMLDAVLDGPAMAPPPGQVSNFVNPPNENGLAVAVMTVCIAIVVLCLAIRAYARLVLLKRIQAQEYLILAAFVRKAFACFIGWSYCTLSLVPSPGFYVHTWNVKLRQTVTMGYLVHLAGVFYSVCLPLLKISIMVEWLGMFVSRGTRNWFFWVSWILIGIQIAFAVAAVIALNLACIPTKKKWEFWVPGKCINAHDIETVSAAFQLTSDCIVLVLPQKAIWDLQMGWKKKLGVSVIFSLGALACISAAFRLAGTVQYAEAVDAIYNIGPVAFWAYAEMTCGFIVVCVPCVPKILMESGVWRKLKKSLGFSVTSVTANNQTGASAMRSKNMRSVNKSYTEIDETELKNFRSESTEHLRYPPGKLEKGIVRTTQVTVTQNSDTSNGEEKMYGHPTQWR</sequence>
<dbReference type="STRING" id="1093900.A0A507BND6"/>
<dbReference type="AlphaFoldDB" id="A0A507BND6"/>
<evidence type="ECO:0000259" key="8">
    <source>
        <dbReference type="Pfam" id="PF20684"/>
    </source>
</evidence>
<keyword evidence="10" id="KW-1185">Reference proteome</keyword>
<evidence type="ECO:0000256" key="1">
    <source>
        <dbReference type="ARBA" id="ARBA00004141"/>
    </source>
</evidence>
<comment type="similarity">
    <text evidence="5">Belongs to the SAT4 family.</text>
</comment>
<dbReference type="Proteomes" id="UP000319257">
    <property type="component" value="Unassembled WGS sequence"/>
</dbReference>
<protein>
    <recommendedName>
        <fullName evidence="8">Rhodopsin domain-containing protein</fullName>
    </recommendedName>
</protein>